<dbReference type="InterPro" id="IPR029016">
    <property type="entry name" value="GAF-like_dom_sf"/>
</dbReference>
<evidence type="ECO:0000313" key="3">
    <source>
        <dbReference type="Proteomes" id="UP000471120"/>
    </source>
</evidence>
<feature type="transmembrane region" description="Helical" evidence="1">
    <location>
        <begin position="48"/>
        <end position="66"/>
    </location>
</feature>
<reference evidence="2 3" key="1">
    <citation type="submission" date="2018-07" db="EMBL/GenBank/DDBJ databases">
        <title>Genome sequence of Rhodococcus rhodnii ATCC 35071 from Rhodnius prolixus.</title>
        <authorList>
            <person name="Patel V."/>
            <person name="Vogel K.J."/>
        </authorList>
    </citation>
    <scope>NUCLEOTIDE SEQUENCE [LARGE SCALE GENOMIC DNA]</scope>
    <source>
        <strain evidence="2 3">ATCC 35071</strain>
    </source>
</reference>
<evidence type="ECO:0000313" key="2">
    <source>
        <dbReference type="EMBL" id="TXG89443.1"/>
    </source>
</evidence>
<evidence type="ECO:0000256" key="1">
    <source>
        <dbReference type="SAM" id="Phobius"/>
    </source>
</evidence>
<dbReference type="Proteomes" id="UP000471120">
    <property type="component" value="Unassembled WGS sequence"/>
</dbReference>
<keyword evidence="1" id="KW-0472">Membrane</keyword>
<dbReference type="SUPFAM" id="SSF55781">
    <property type="entry name" value="GAF domain-like"/>
    <property type="match status" value="1"/>
</dbReference>
<dbReference type="AlphaFoldDB" id="A0A6P2C9X6"/>
<proteinExistence type="predicted"/>
<dbReference type="Gene3D" id="3.30.450.40">
    <property type="match status" value="1"/>
</dbReference>
<comment type="caution">
    <text evidence="2">The sequence shown here is derived from an EMBL/GenBank/DDBJ whole genome shotgun (WGS) entry which is preliminary data.</text>
</comment>
<keyword evidence="1" id="KW-1133">Transmembrane helix</keyword>
<organism evidence="2 3">
    <name type="scientific">Rhodococcus rhodnii</name>
    <dbReference type="NCBI Taxonomy" id="38312"/>
    <lineage>
        <taxon>Bacteria</taxon>
        <taxon>Bacillati</taxon>
        <taxon>Actinomycetota</taxon>
        <taxon>Actinomycetes</taxon>
        <taxon>Mycobacteriales</taxon>
        <taxon>Nocardiaceae</taxon>
        <taxon>Rhodococcus</taxon>
    </lineage>
</organism>
<gene>
    <name evidence="2" type="ORF">DW322_03360</name>
</gene>
<keyword evidence="1" id="KW-0812">Transmembrane</keyword>
<sequence length="304" mass="33394">MKRGWDKFISSKRWDGTWIFVVTKILAAGAAVPFAFAWKDGAEHRVQLVVLGAVLYVVSFAVDALVKKSERKRAGVMEAEVAKARSEAMRTICNSFSGIPQYTTSFLAQVGSGDSETRPHLDRYFANVMDSLAKATATLESRVCLYLVDGAERPQHAEDSMTLLLCGNGIGRADPPRSVFDSTTDYGKFVIQRMNERKAIRVEDTEKPPAELRAVLDCTDKYYKTFVAVPVTYNDHEYGMLMIDSPQKSALTKDHEVIANLYGRFLGSGFHLVQQSPASLPRLSVPRVSVDSEVKGGGGDGIGS</sequence>
<accession>A0A6P2C9X6</accession>
<dbReference type="RefSeq" id="WP_040775296.1">
    <property type="nucleotide sequence ID" value="NZ_QRCM01000001.1"/>
</dbReference>
<protein>
    <submittedName>
        <fullName evidence="2">GAF domain-containing protein</fullName>
    </submittedName>
</protein>
<dbReference type="EMBL" id="QRCM01000001">
    <property type="protein sequence ID" value="TXG89443.1"/>
    <property type="molecule type" value="Genomic_DNA"/>
</dbReference>
<name>A0A6P2C9X6_9NOCA</name>
<feature type="transmembrane region" description="Helical" evidence="1">
    <location>
        <begin position="16"/>
        <end position="36"/>
    </location>
</feature>